<protein>
    <recommendedName>
        <fullName evidence="5">LysM domain-containing protein</fullName>
    </recommendedName>
</protein>
<evidence type="ECO:0000256" key="1">
    <source>
        <dbReference type="SAM" id="MobiDB-lite"/>
    </source>
</evidence>
<feature type="compositionally biased region" description="Low complexity" evidence="1">
    <location>
        <begin position="494"/>
        <end position="506"/>
    </location>
</feature>
<keyword evidence="2" id="KW-0732">Signal</keyword>
<gene>
    <name evidence="3" type="ORF">B5D80_17375</name>
</gene>
<sequence>MVGMRRAFVTVLLAGIALLVAAQPAQAAGVARPAGAVRPVSAVPAETGRYYVVGPPVDGQREYLYAIALRTLGNGNRFREIVELNVGRVQPDGETFTDGVVLRPGWRLVLPRDAQGQGVRIGRLPQPGPRSPAPASPSPRATTPSRPSSTPRTAAPSSAGPSRPAGTAAATTRAVARPPDPPQAGGGLDPLLIRVGAGLLAVFFAAVAVLLLRRGGPRRLVLEDDGPWPPQRHHTPTPAELVAGPVAGEVDTPPAPVTRPSSAVPTSAAMPSPPPAPPLTRPVTAPARRPAPPTVTPPILPPPPSVVLPAPRTAARPPAPASPPAALPGPASPPVPVEGSTSPPELSAGAAAMSAPGPAGPPVPEPVPGPASVPAWESVPGTPAEVPVSTAVVPGVRPSPPATRGGLPVKPVWPPRAPQSAPPRPTPVDPPAAPQLPAVPPAAGPEAPPPFPQPPVVASAVPPPTTATPQPRAVPPPTPVVPAPAVSPAPTPQSTPTATAPVAGAPAGTAASAGVASAGTAAASAGASAGTGGASAELDPPRPAVPTGNEVPYLSTELETELGPIRVRLVGVAAGRGAPAYAWLGPDEAAPPATLPLVLGHRGPWRLHVDLGRAPDVLTLVGDTDDCRRTATLFARRLRAGGVGVATVGDVFGGQAPEGCRTLSGLPAATAPDVDPPAPYVVFTPGLAGAELAGARRLATDTGGRCVPVVIGPVPAGRWSVQVSPVDGGSATRAGTAD</sequence>
<dbReference type="EMBL" id="MZMV01000027">
    <property type="protein sequence ID" value="OWV05838.1"/>
    <property type="molecule type" value="Genomic_DNA"/>
</dbReference>
<feature type="chain" id="PRO_5012444937" description="LysM domain-containing protein" evidence="2">
    <location>
        <begin position="28"/>
        <end position="738"/>
    </location>
</feature>
<evidence type="ECO:0000256" key="2">
    <source>
        <dbReference type="SAM" id="SignalP"/>
    </source>
</evidence>
<dbReference type="Proteomes" id="UP000197174">
    <property type="component" value="Unassembled WGS sequence"/>
</dbReference>
<feature type="compositionally biased region" description="Pro residues" evidence="1">
    <location>
        <begin position="411"/>
        <end position="493"/>
    </location>
</feature>
<comment type="caution">
    <text evidence="3">The sequence shown here is derived from an EMBL/GenBank/DDBJ whole genome shotgun (WGS) entry which is preliminary data.</text>
</comment>
<organism evidence="3 4">
    <name type="scientific">Micromonospora wenchangensis</name>
    <dbReference type="NCBI Taxonomy" id="1185415"/>
    <lineage>
        <taxon>Bacteria</taxon>
        <taxon>Bacillati</taxon>
        <taxon>Actinomycetota</taxon>
        <taxon>Actinomycetes</taxon>
        <taxon>Micromonosporales</taxon>
        <taxon>Micromonosporaceae</taxon>
        <taxon>Micromonospora</taxon>
    </lineage>
</organism>
<feature type="region of interest" description="Disordered" evidence="1">
    <location>
        <begin position="525"/>
        <end position="549"/>
    </location>
</feature>
<feature type="compositionally biased region" description="Pro residues" evidence="1">
    <location>
        <begin position="289"/>
        <end position="306"/>
    </location>
</feature>
<feature type="compositionally biased region" description="Pro residues" evidence="1">
    <location>
        <begin position="271"/>
        <end position="280"/>
    </location>
</feature>
<feature type="signal peptide" evidence="2">
    <location>
        <begin position="1"/>
        <end position="27"/>
    </location>
</feature>
<evidence type="ECO:0000313" key="3">
    <source>
        <dbReference type="EMBL" id="OWV05838.1"/>
    </source>
</evidence>
<feature type="compositionally biased region" description="Low complexity" evidence="1">
    <location>
        <begin position="138"/>
        <end position="177"/>
    </location>
</feature>
<dbReference type="OrthoDB" id="8444614at2"/>
<feature type="region of interest" description="Disordered" evidence="1">
    <location>
        <begin position="245"/>
        <end position="506"/>
    </location>
</feature>
<keyword evidence="4" id="KW-1185">Reference proteome</keyword>
<proteinExistence type="predicted"/>
<dbReference type="AlphaFoldDB" id="A0A246RK79"/>
<feature type="compositionally biased region" description="Low complexity" evidence="1">
    <location>
        <begin position="347"/>
        <end position="357"/>
    </location>
</feature>
<feature type="compositionally biased region" description="Pro residues" evidence="1">
    <location>
        <begin position="126"/>
        <end position="137"/>
    </location>
</feature>
<feature type="compositionally biased region" description="Pro residues" evidence="1">
    <location>
        <begin position="358"/>
        <end position="371"/>
    </location>
</feature>
<feature type="region of interest" description="Disordered" evidence="1">
    <location>
        <begin position="117"/>
        <end position="183"/>
    </location>
</feature>
<reference evidence="3 4" key="1">
    <citation type="submission" date="2017-03" db="EMBL/GenBank/DDBJ databases">
        <title>Whole genome sequence of Micromonospora wenchangensis, isolated from mangrove soil.</title>
        <authorList>
            <person name="Yang H."/>
        </authorList>
    </citation>
    <scope>NUCLEOTIDE SEQUENCE [LARGE SCALE GENOMIC DNA]</scope>
    <source>
        <strain evidence="3 4">CCTCC AA 2012002</strain>
    </source>
</reference>
<feature type="compositionally biased region" description="Low complexity" evidence="1">
    <location>
        <begin position="307"/>
        <end position="316"/>
    </location>
</feature>
<evidence type="ECO:0008006" key="5">
    <source>
        <dbReference type="Google" id="ProtNLM"/>
    </source>
</evidence>
<feature type="compositionally biased region" description="Pro residues" evidence="1">
    <location>
        <begin position="317"/>
        <end position="336"/>
    </location>
</feature>
<evidence type="ECO:0000313" key="4">
    <source>
        <dbReference type="Proteomes" id="UP000197174"/>
    </source>
</evidence>
<feature type="compositionally biased region" description="Low complexity" evidence="1">
    <location>
        <begin position="260"/>
        <end position="270"/>
    </location>
</feature>
<dbReference type="RefSeq" id="WP_088644923.1">
    <property type="nucleotide sequence ID" value="NZ_MZMV01000027.1"/>
</dbReference>
<accession>A0A246RK79</accession>
<name>A0A246RK79_9ACTN</name>